<evidence type="ECO:0000313" key="9">
    <source>
        <dbReference type="EMBL" id="GHO95472.1"/>
    </source>
</evidence>
<dbReference type="CDD" id="cd07153">
    <property type="entry name" value="Fur_like"/>
    <property type="match status" value="1"/>
</dbReference>
<dbReference type="SUPFAM" id="SSF46785">
    <property type="entry name" value="Winged helix' DNA-binding domain"/>
    <property type="match status" value="1"/>
</dbReference>
<dbReference type="InterPro" id="IPR043135">
    <property type="entry name" value="Fur_C"/>
</dbReference>
<dbReference type="InterPro" id="IPR036388">
    <property type="entry name" value="WH-like_DNA-bd_sf"/>
</dbReference>
<organism evidence="9 10">
    <name type="scientific">Reticulibacter mediterranei</name>
    <dbReference type="NCBI Taxonomy" id="2778369"/>
    <lineage>
        <taxon>Bacteria</taxon>
        <taxon>Bacillati</taxon>
        <taxon>Chloroflexota</taxon>
        <taxon>Ktedonobacteria</taxon>
        <taxon>Ktedonobacterales</taxon>
        <taxon>Reticulibacteraceae</taxon>
        <taxon>Reticulibacter</taxon>
    </lineage>
</organism>
<gene>
    <name evidence="9" type="ORF">KSF_055200</name>
</gene>
<dbReference type="Proteomes" id="UP000597444">
    <property type="component" value="Unassembled WGS sequence"/>
</dbReference>
<keyword evidence="4" id="KW-0805">Transcription regulation</keyword>
<dbReference type="RefSeq" id="WP_220206149.1">
    <property type="nucleotide sequence ID" value="NZ_BNJK01000001.1"/>
</dbReference>
<evidence type="ECO:0000256" key="7">
    <source>
        <dbReference type="PIRSR" id="PIRSR602481-1"/>
    </source>
</evidence>
<feature type="binding site" evidence="7">
    <location>
        <position position="102"/>
    </location>
    <ligand>
        <name>Zn(2+)</name>
        <dbReference type="ChEBI" id="CHEBI:29105"/>
    </ligand>
</feature>
<feature type="binding site" evidence="7">
    <location>
        <position position="142"/>
    </location>
    <ligand>
        <name>Zn(2+)</name>
        <dbReference type="ChEBI" id="CHEBI:29105"/>
    </ligand>
</feature>
<keyword evidence="2" id="KW-0678">Repressor</keyword>
<accession>A0A8J3IR93</accession>
<keyword evidence="7" id="KW-0479">Metal-binding</keyword>
<sequence length="144" mass="16410">MPITPDIIIDAFKQNGLRITGPRRTLAALLIETIGKDFTVEELWDMALRRDPDVGRATVFRSVEILRDLHLLDRIEFADGSHRFRLCQETGHHHHHITCSNCGKVVEVDACLSEEQIASVEQLVGFSVEGHRLEFFGRCDSCRR</sequence>
<dbReference type="EMBL" id="BNJK01000001">
    <property type="protein sequence ID" value="GHO95472.1"/>
    <property type="molecule type" value="Genomic_DNA"/>
</dbReference>
<evidence type="ECO:0000313" key="10">
    <source>
        <dbReference type="Proteomes" id="UP000597444"/>
    </source>
</evidence>
<evidence type="ECO:0000256" key="1">
    <source>
        <dbReference type="ARBA" id="ARBA00007957"/>
    </source>
</evidence>
<dbReference type="Gene3D" id="3.30.1490.190">
    <property type="match status" value="1"/>
</dbReference>
<keyword evidence="5" id="KW-0238">DNA-binding</keyword>
<proteinExistence type="inferred from homology"/>
<feature type="binding site" evidence="8">
    <location>
        <position position="93"/>
    </location>
    <ligand>
        <name>Fe cation</name>
        <dbReference type="ChEBI" id="CHEBI:24875"/>
    </ligand>
</feature>
<evidence type="ECO:0000256" key="2">
    <source>
        <dbReference type="ARBA" id="ARBA00022491"/>
    </source>
</evidence>
<keyword evidence="3 7" id="KW-0862">Zinc</keyword>
<comment type="cofactor">
    <cofactor evidence="8">
        <name>Mn(2+)</name>
        <dbReference type="ChEBI" id="CHEBI:29035"/>
    </cofactor>
    <cofactor evidence="8">
        <name>Fe(2+)</name>
        <dbReference type="ChEBI" id="CHEBI:29033"/>
    </cofactor>
    <text evidence="8">Binds 1 Mn(2+) or Fe(2+) ion per subunit.</text>
</comment>
<dbReference type="GO" id="GO:0003700">
    <property type="term" value="F:DNA-binding transcription factor activity"/>
    <property type="evidence" value="ECO:0007669"/>
    <property type="project" value="InterPro"/>
</dbReference>
<comment type="similarity">
    <text evidence="1">Belongs to the Fur family.</text>
</comment>
<feature type="binding site" evidence="7">
    <location>
        <position position="99"/>
    </location>
    <ligand>
        <name>Zn(2+)</name>
        <dbReference type="ChEBI" id="CHEBI:29105"/>
    </ligand>
</feature>
<feature type="binding site" evidence="8">
    <location>
        <position position="114"/>
    </location>
    <ligand>
        <name>Fe cation</name>
        <dbReference type="ChEBI" id="CHEBI:24875"/>
    </ligand>
</feature>
<name>A0A8J3IR93_9CHLR</name>
<dbReference type="InterPro" id="IPR036390">
    <property type="entry name" value="WH_DNA-bd_sf"/>
</dbReference>
<dbReference type="GO" id="GO:0000976">
    <property type="term" value="F:transcription cis-regulatory region binding"/>
    <property type="evidence" value="ECO:0007669"/>
    <property type="project" value="TreeGrafter"/>
</dbReference>
<reference evidence="9" key="1">
    <citation type="submission" date="2020-10" db="EMBL/GenBank/DDBJ databases">
        <title>Taxonomic study of unclassified bacteria belonging to the class Ktedonobacteria.</title>
        <authorList>
            <person name="Yabe S."/>
            <person name="Wang C.M."/>
            <person name="Zheng Y."/>
            <person name="Sakai Y."/>
            <person name="Cavaletti L."/>
            <person name="Monciardini P."/>
            <person name="Donadio S."/>
        </authorList>
    </citation>
    <scope>NUCLEOTIDE SEQUENCE</scope>
    <source>
        <strain evidence="9">ID150040</strain>
    </source>
</reference>
<evidence type="ECO:0000256" key="5">
    <source>
        <dbReference type="ARBA" id="ARBA00023125"/>
    </source>
</evidence>
<dbReference type="GO" id="GO:1900376">
    <property type="term" value="P:regulation of secondary metabolite biosynthetic process"/>
    <property type="evidence" value="ECO:0007669"/>
    <property type="project" value="TreeGrafter"/>
</dbReference>
<evidence type="ECO:0000256" key="8">
    <source>
        <dbReference type="PIRSR" id="PIRSR602481-2"/>
    </source>
</evidence>
<evidence type="ECO:0000256" key="4">
    <source>
        <dbReference type="ARBA" id="ARBA00023015"/>
    </source>
</evidence>
<comment type="caution">
    <text evidence="9">The sequence shown here is derived from an EMBL/GenBank/DDBJ whole genome shotgun (WGS) entry which is preliminary data.</text>
</comment>
<keyword evidence="10" id="KW-1185">Reference proteome</keyword>
<dbReference type="InterPro" id="IPR002481">
    <property type="entry name" value="FUR"/>
</dbReference>
<keyword evidence="6" id="KW-0804">Transcription</keyword>
<feature type="binding site" evidence="8">
    <location>
        <position position="131"/>
    </location>
    <ligand>
        <name>Fe cation</name>
        <dbReference type="ChEBI" id="CHEBI:24875"/>
    </ligand>
</feature>
<dbReference type="GO" id="GO:0008270">
    <property type="term" value="F:zinc ion binding"/>
    <property type="evidence" value="ECO:0007669"/>
    <property type="project" value="TreeGrafter"/>
</dbReference>
<dbReference type="Pfam" id="PF01475">
    <property type="entry name" value="FUR"/>
    <property type="match status" value="1"/>
</dbReference>
<dbReference type="PANTHER" id="PTHR33202:SF7">
    <property type="entry name" value="FERRIC UPTAKE REGULATION PROTEIN"/>
    <property type="match status" value="1"/>
</dbReference>
<evidence type="ECO:0000256" key="6">
    <source>
        <dbReference type="ARBA" id="ARBA00023163"/>
    </source>
</evidence>
<feature type="binding site" evidence="7">
    <location>
        <position position="139"/>
    </location>
    <ligand>
        <name>Zn(2+)</name>
        <dbReference type="ChEBI" id="CHEBI:29105"/>
    </ligand>
</feature>
<evidence type="ECO:0000256" key="3">
    <source>
        <dbReference type="ARBA" id="ARBA00022833"/>
    </source>
</evidence>
<dbReference type="AlphaFoldDB" id="A0A8J3IR93"/>
<dbReference type="GO" id="GO:0045892">
    <property type="term" value="P:negative regulation of DNA-templated transcription"/>
    <property type="evidence" value="ECO:0007669"/>
    <property type="project" value="TreeGrafter"/>
</dbReference>
<dbReference type="PANTHER" id="PTHR33202">
    <property type="entry name" value="ZINC UPTAKE REGULATION PROTEIN"/>
    <property type="match status" value="1"/>
</dbReference>
<comment type="cofactor">
    <cofactor evidence="7">
        <name>Zn(2+)</name>
        <dbReference type="ChEBI" id="CHEBI:29105"/>
    </cofactor>
    <text evidence="7">Binds 1 zinc ion per subunit.</text>
</comment>
<protein>
    <submittedName>
        <fullName evidence="9">Transcriptional repressor</fullName>
    </submittedName>
</protein>
<keyword evidence="8" id="KW-0408">Iron</keyword>
<dbReference type="Gene3D" id="1.10.10.10">
    <property type="entry name" value="Winged helix-like DNA-binding domain superfamily/Winged helix DNA-binding domain"/>
    <property type="match status" value="1"/>
</dbReference>